<keyword evidence="6" id="KW-0812">Transmembrane</keyword>
<dbReference type="GO" id="GO:0008320">
    <property type="term" value="F:protein transmembrane transporter activity"/>
    <property type="evidence" value="ECO:0007669"/>
    <property type="project" value="InterPro"/>
</dbReference>
<name>A0AAI9STM8_9ASCO</name>
<keyword evidence="10" id="KW-0472">Membrane</keyword>
<dbReference type="PANTHER" id="PTHR13026">
    <property type="entry name" value="NNP-1 PROTEIN NOVEL NUCLEAR PROTEIN 1 NOP52"/>
    <property type="match status" value="1"/>
</dbReference>
<dbReference type="InterPro" id="IPR010301">
    <property type="entry name" value="RRP1"/>
</dbReference>
<comment type="subcellular location">
    <subcellularLocation>
        <location evidence="12">Endomembrane system</location>
        <topology evidence="12">Single-pass membrane protein</topology>
    </subcellularLocation>
    <subcellularLocation>
        <location evidence="1">Nucleus</location>
    </subcellularLocation>
</comment>
<dbReference type="GO" id="GO:0012505">
    <property type="term" value="C:endomembrane system"/>
    <property type="evidence" value="ECO:0007669"/>
    <property type="project" value="UniProtKB-SubCell"/>
</dbReference>
<dbReference type="GO" id="GO:0006605">
    <property type="term" value="P:protein targeting"/>
    <property type="evidence" value="ECO:0007669"/>
    <property type="project" value="InterPro"/>
</dbReference>
<dbReference type="GO" id="GO:0006886">
    <property type="term" value="P:intracellular protein transport"/>
    <property type="evidence" value="ECO:0007669"/>
    <property type="project" value="InterPro"/>
</dbReference>
<keyword evidence="11" id="KW-0539">Nucleus</keyword>
<dbReference type="RefSeq" id="XP_049178579.1">
    <property type="nucleotide sequence ID" value="XM_049325718.1"/>
</dbReference>
<dbReference type="PROSITE" id="PS01067">
    <property type="entry name" value="SECE_SEC61G"/>
    <property type="match status" value="1"/>
</dbReference>
<evidence type="ECO:0000256" key="7">
    <source>
        <dbReference type="ARBA" id="ARBA00022927"/>
    </source>
</evidence>
<dbReference type="PANTHER" id="PTHR13026:SF0">
    <property type="entry name" value="RIBOSOMAL RNA PROCESSING 1B"/>
    <property type="match status" value="1"/>
</dbReference>
<dbReference type="SUPFAM" id="SSF103456">
    <property type="entry name" value="Preprotein translocase SecE subunit"/>
    <property type="match status" value="1"/>
</dbReference>
<dbReference type="Pfam" id="PF00584">
    <property type="entry name" value="SecE"/>
    <property type="match status" value="1"/>
</dbReference>
<dbReference type="Pfam" id="PF05997">
    <property type="entry name" value="Nop52"/>
    <property type="match status" value="1"/>
</dbReference>
<dbReference type="AlphaFoldDB" id="A0AAI9STM8"/>
<dbReference type="EMBL" id="JAHUZD010000140">
    <property type="protein sequence ID" value="KAI3402832.2"/>
    <property type="molecule type" value="Genomic_DNA"/>
</dbReference>
<dbReference type="GO" id="GO:0005634">
    <property type="term" value="C:nucleus"/>
    <property type="evidence" value="ECO:0007669"/>
    <property type="project" value="UniProtKB-SubCell"/>
</dbReference>
<dbReference type="GO" id="GO:0006364">
    <property type="term" value="P:rRNA processing"/>
    <property type="evidence" value="ECO:0007669"/>
    <property type="project" value="UniProtKB-KW"/>
</dbReference>
<evidence type="ECO:0000256" key="12">
    <source>
        <dbReference type="ARBA" id="ARBA00037847"/>
    </source>
</evidence>
<dbReference type="GO" id="GO:0016020">
    <property type="term" value="C:membrane"/>
    <property type="evidence" value="ECO:0007669"/>
    <property type="project" value="InterPro"/>
</dbReference>
<evidence type="ECO:0000256" key="11">
    <source>
        <dbReference type="ARBA" id="ARBA00023242"/>
    </source>
</evidence>
<accession>A0AAI9STM8</accession>
<dbReference type="Proteomes" id="UP001202479">
    <property type="component" value="Unassembled WGS sequence"/>
</dbReference>
<comment type="caution">
    <text evidence="13">The sequence shown here is derived from an EMBL/GenBank/DDBJ whole genome shotgun (WGS) entry which is preliminary data.</text>
</comment>
<evidence type="ECO:0000256" key="3">
    <source>
        <dbReference type="ARBA" id="ARBA00008274"/>
    </source>
</evidence>
<keyword evidence="9" id="KW-0811">Translocation</keyword>
<evidence type="ECO:0000256" key="10">
    <source>
        <dbReference type="ARBA" id="ARBA00023136"/>
    </source>
</evidence>
<sequence>MAAEGIEKLTEVPLEFFKDGNAFIRKCQKPDQREYLKIIRAVGIGFLMMGVLQEEFCSKLEEKFYSKLHDMSQTSAFVKKLASNNKTTRDAALESLRKYLASKTTLTLLDMEKIWRGLYFSMWFCDRPKAQERLAESLGQLYSESIKSKKAFLLFVKAFNLIMIKEWTDIDQWRIDKFYLLIRRVLRHNFIYMKKNDWNEKLVDSWIEVMEETILSGDSKVPVALPYHLCDIYLDELELVVFGEENIQVSADDIPIQKLIEPFTILNKSAKLKTLREKTKEDVLDDKRLVEWKVVENKISDTEDGEEEEWNGF</sequence>
<dbReference type="InterPro" id="IPR023391">
    <property type="entry name" value="Prot_translocase_SecE_dom_sf"/>
</dbReference>
<keyword evidence="5" id="KW-0698">rRNA processing</keyword>
<dbReference type="GO" id="GO:0030688">
    <property type="term" value="C:preribosome, small subunit precursor"/>
    <property type="evidence" value="ECO:0007669"/>
    <property type="project" value="InterPro"/>
</dbReference>
<keyword evidence="4" id="KW-0813">Transport</keyword>
<proteinExistence type="inferred from homology"/>
<reference evidence="13" key="1">
    <citation type="journal article" date="2022" name="DNA Res.">
        <title>Genome analysis of five recently described species of the CUG-Ser clade uncovers Candida theae as a new hybrid lineage with pathogenic potential in the Candida parapsilosis species complex.</title>
        <authorList>
            <person name="Mixao V."/>
            <person name="Del Olmo V."/>
            <person name="Hegedusova E."/>
            <person name="Saus E."/>
            <person name="Pryszcz L."/>
            <person name="Cillingova A."/>
            <person name="Nosek J."/>
            <person name="Gabaldon T."/>
        </authorList>
    </citation>
    <scope>NUCLEOTIDE SEQUENCE</scope>
    <source>
        <strain evidence="13">CBS 10844</strain>
    </source>
</reference>
<evidence type="ECO:0000256" key="6">
    <source>
        <dbReference type="ARBA" id="ARBA00022692"/>
    </source>
</evidence>
<evidence type="ECO:0000256" key="2">
    <source>
        <dbReference type="ARBA" id="ARBA00006374"/>
    </source>
</evidence>
<comment type="similarity">
    <text evidence="2">Belongs to the RRP1 family.</text>
</comment>
<evidence type="ECO:0000313" key="14">
    <source>
        <dbReference type="Proteomes" id="UP001202479"/>
    </source>
</evidence>
<evidence type="ECO:0008006" key="15">
    <source>
        <dbReference type="Google" id="ProtNLM"/>
    </source>
</evidence>
<dbReference type="InterPro" id="IPR008158">
    <property type="entry name" value="Translocase_Sec61-g"/>
</dbReference>
<keyword evidence="7" id="KW-0653">Protein transport</keyword>
<evidence type="ECO:0000256" key="8">
    <source>
        <dbReference type="ARBA" id="ARBA00022989"/>
    </source>
</evidence>
<evidence type="ECO:0000256" key="1">
    <source>
        <dbReference type="ARBA" id="ARBA00004123"/>
    </source>
</evidence>
<evidence type="ECO:0000256" key="9">
    <source>
        <dbReference type="ARBA" id="ARBA00023010"/>
    </source>
</evidence>
<evidence type="ECO:0000313" key="13">
    <source>
        <dbReference type="EMBL" id="KAI3402832.2"/>
    </source>
</evidence>
<dbReference type="Gene3D" id="1.20.5.820">
    <property type="entry name" value="Preprotein translocase SecE subunit"/>
    <property type="match status" value="1"/>
</dbReference>
<organism evidence="13 14">
    <name type="scientific">Candida oxycetoniae</name>
    <dbReference type="NCBI Taxonomy" id="497107"/>
    <lineage>
        <taxon>Eukaryota</taxon>
        <taxon>Fungi</taxon>
        <taxon>Dikarya</taxon>
        <taxon>Ascomycota</taxon>
        <taxon>Saccharomycotina</taxon>
        <taxon>Pichiomycetes</taxon>
        <taxon>Debaryomycetaceae</taxon>
        <taxon>Candida/Lodderomyces clade</taxon>
        <taxon>Candida</taxon>
    </lineage>
</organism>
<comment type="similarity">
    <text evidence="3">Belongs to the SecE/SEC61-gamma family.</text>
</comment>
<protein>
    <recommendedName>
        <fullName evidence="15">Ribosomal RNA-processing protein 1</fullName>
    </recommendedName>
</protein>
<dbReference type="GeneID" id="73381908"/>
<evidence type="ECO:0000256" key="4">
    <source>
        <dbReference type="ARBA" id="ARBA00022448"/>
    </source>
</evidence>
<dbReference type="NCBIfam" id="TIGR00327">
    <property type="entry name" value="secE_euk_arch"/>
    <property type="match status" value="1"/>
</dbReference>
<keyword evidence="8" id="KW-1133">Transmembrane helix</keyword>
<dbReference type="InterPro" id="IPR001901">
    <property type="entry name" value="Translocase_SecE/Sec61-g"/>
</dbReference>
<evidence type="ECO:0000256" key="5">
    <source>
        <dbReference type="ARBA" id="ARBA00022552"/>
    </source>
</evidence>
<keyword evidence="14" id="KW-1185">Reference proteome</keyword>
<gene>
    <name evidence="13" type="ORF">KGF56_004293</name>
</gene>